<feature type="signal peptide" evidence="2">
    <location>
        <begin position="1"/>
        <end position="20"/>
    </location>
</feature>
<gene>
    <name evidence="3" type="ORF">CONCODRAFT_7571</name>
</gene>
<keyword evidence="4" id="KW-1185">Reference proteome</keyword>
<accession>A0A137P4K3</accession>
<organism evidence="3 4">
    <name type="scientific">Conidiobolus coronatus (strain ATCC 28846 / CBS 209.66 / NRRL 28638)</name>
    <name type="common">Delacroixia coronata</name>
    <dbReference type="NCBI Taxonomy" id="796925"/>
    <lineage>
        <taxon>Eukaryota</taxon>
        <taxon>Fungi</taxon>
        <taxon>Fungi incertae sedis</taxon>
        <taxon>Zoopagomycota</taxon>
        <taxon>Entomophthoromycotina</taxon>
        <taxon>Entomophthoromycetes</taxon>
        <taxon>Entomophthorales</taxon>
        <taxon>Ancylistaceae</taxon>
        <taxon>Conidiobolus</taxon>
    </lineage>
</organism>
<dbReference type="EMBL" id="KQ964518">
    <property type="protein sequence ID" value="KXN69926.1"/>
    <property type="molecule type" value="Genomic_DNA"/>
</dbReference>
<reference evidence="3 4" key="1">
    <citation type="journal article" date="2015" name="Genome Biol. Evol.">
        <title>Phylogenomic analyses indicate that early fungi evolved digesting cell walls of algal ancestors of land plants.</title>
        <authorList>
            <person name="Chang Y."/>
            <person name="Wang S."/>
            <person name="Sekimoto S."/>
            <person name="Aerts A.L."/>
            <person name="Choi C."/>
            <person name="Clum A."/>
            <person name="LaButti K.M."/>
            <person name="Lindquist E.A."/>
            <person name="Yee Ngan C."/>
            <person name="Ohm R.A."/>
            <person name="Salamov A.A."/>
            <person name="Grigoriev I.V."/>
            <person name="Spatafora J.W."/>
            <person name="Berbee M.L."/>
        </authorList>
    </citation>
    <scope>NUCLEOTIDE SEQUENCE [LARGE SCALE GENOMIC DNA]</scope>
    <source>
        <strain evidence="3 4">NRRL 28638</strain>
    </source>
</reference>
<sequence length="151" mass="17047">MKFTAIFNVLTLTNFSGVFTLALNGAKCHEVVVVSKNLAPNPTVSHKNGYYLANKDAKHSINKSEDHPTNNYGKYPANNDEKSSKVEADPYYVWSPRPDWSGYSASTNDEERHSDDETHSYYSQQAEPLYDLSASQRGARYSSEEYIQLHS</sequence>
<evidence type="ECO:0000313" key="4">
    <source>
        <dbReference type="Proteomes" id="UP000070444"/>
    </source>
</evidence>
<feature type="compositionally biased region" description="Basic and acidic residues" evidence="1">
    <location>
        <begin position="55"/>
        <end position="68"/>
    </location>
</feature>
<feature type="region of interest" description="Disordered" evidence="1">
    <location>
        <begin position="55"/>
        <end position="151"/>
    </location>
</feature>
<dbReference type="AlphaFoldDB" id="A0A137P4K3"/>
<feature type="chain" id="PRO_5007294435" evidence="2">
    <location>
        <begin position="21"/>
        <end position="151"/>
    </location>
</feature>
<name>A0A137P4K3_CONC2</name>
<feature type="compositionally biased region" description="Basic and acidic residues" evidence="1">
    <location>
        <begin position="79"/>
        <end position="88"/>
    </location>
</feature>
<protein>
    <submittedName>
        <fullName evidence="3">Uncharacterized protein</fullName>
    </submittedName>
</protein>
<dbReference type="Proteomes" id="UP000070444">
    <property type="component" value="Unassembled WGS sequence"/>
</dbReference>
<evidence type="ECO:0000256" key="2">
    <source>
        <dbReference type="SAM" id="SignalP"/>
    </source>
</evidence>
<evidence type="ECO:0000256" key="1">
    <source>
        <dbReference type="SAM" id="MobiDB-lite"/>
    </source>
</evidence>
<keyword evidence="2" id="KW-0732">Signal</keyword>
<feature type="compositionally biased region" description="Basic and acidic residues" evidence="1">
    <location>
        <begin position="109"/>
        <end position="119"/>
    </location>
</feature>
<evidence type="ECO:0000313" key="3">
    <source>
        <dbReference type="EMBL" id="KXN69926.1"/>
    </source>
</evidence>
<proteinExistence type="predicted"/>